<feature type="compositionally biased region" description="Low complexity" evidence="4">
    <location>
        <begin position="818"/>
        <end position="829"/>
    </location>
</feature>
<feature type="compositionally biased region" description="Basic and acidic residues" evidence="4">
    <location>
        <begin position="1021"/>
        <end position="1030"/>
    </location>
</feature>
<name>A0A9P4UMD1_9PEZI</name>
<feature type="compositionally biased region" description="Basic and acidic residues" evidence="4">
    <location>
        <begin position="890"/>
        <end position="902"/>
    </location>
</feature>
<feature type="compositionally biased region" description="Low complexity" evidence="4">
    <location>
        <begin position="472"/>
        <end position="488"/>
    </location>
</feature>
<dbReference type="Gene3D" id="2.130.10.10">
    <property type="entry name" value="YVTN repeat-like/Quinoprotein amine dehydrogenase"/>
    <property type="match status" value="1"/>
</dbReference>
<dbReference type="OrthoDB" id="248320at2759"/>
<evidence type="ECO:0000256" key="4">
    <source>
        <dbReference type="SAM" id="MobiDB-lite"/>
    </source>
</evidence>
<protein>
    <recommendedName>
        <fullName evidence="5">Nucleoporin Nup159/Nup146 N-terminal domain-containing protein</fullName>
    </recommendedName>
</protein>
<feature type="compositionally biased region" description="Low complexity" evidence="4">
    <location>
        <begin position="1172"/>
        <end position="1192"/>
    </location>
</feature>
<sequence length="1611" mass="169397">MAAGANAGADLEYVDTEQLGLVAISTERRLRLLPAPWPRDNLPPITASLLSVAPNRGLLAAAGPDSLVVGTTQSIREGLRNSQPDDQFSKAGKYHPAASIPVPRCSHVAFSADESCLIIAAEQGGGLAVYETNAITNGSKESQLQIGTNNVSIRHLIPNPARASWELVAVVLSEGQLVLADLKQQRLSQSASGNAVFAEKVYCASWSRLGKQLVVGKEDGTAQQIDLLGNVKADIPAPPQLSQSMPCTSIFWLDTLIFLTVHGPVQEPLGGEGAEPPVWHLVTRDKASGACDFRPVQDPVPSGFDVRLPPNHFMQRLKDWKPHIEDCLILACSGAADIGFITKATSPLQAGHPRVAETVSPNYTSIAIPDHRRGQLPTSVVPDGDGMSGGDTFPIGFCLDASVTEPAPKPFLHGQEPSQKPLPALLALNQEGVIEGWYVVYSDSAQQALPFPGSVAAGLGEQGTFGQNVARPPAAVQSQSTPQQTQASFFGATATPSQPTFGQPSKPAFGQSGGPGLGGSATPSAFGGTSALGQKSSVWGAGGANKPAFGSAPTFGSPSTPGAGQLGGAQPFGSNTGGGSSGGGGSGVFGGGLSSTGGFASLGAKSSGSGGGLFGSQNQAQQLPSTSGAGTSSMFGGSMGQSNGSFAAGQNKPGAGLFGSGATSPPSTSSPFGNLGSNNKNTTGFNFGAPKNDKVEQKPTSSLFGAPKQEPSFASTATLGSASGGSTLGSSWGKPSAPSREETMSDDDDGTATETPANQGKEEKPSIFGAASKEQPSPFGAIGSGPKKEEPSLFGGAGAIGKKEQTPLFGEVGGSSGFSGFKIGSTFKGDGSAKDDLPKPKDGGESAFKSMFGSSLETSTPKPSEPQIKKEPGTGEKDLKDIPEATPTPRKHETAKEEEPASKAEAAPLPPMWAPNETKKAFPEDAPLPPDPTGIKAKEEDSGAPLAGSPPIDLGKETFSPAGSPPTQEKEEAGPPESGDEWSDDQEGEDEDEEDDEEEGSEGEDDDDQDEDEESGDDDPPEHNVEDQKGLDSFMSRVTPASPKKDMQSLKEQKTPETERKEREPLAQSYTPAGMPPGMPHPPPAVQFPTFQPPTRESPRSPSPTRREARNATSPSRLGQQPSMSPVTQPVLPAKQSQVFAQPPSKPQPPKQTTVPPGQAFPQFAGGATPYSSRGQQSMRQSSGLSQVMQAPQPEPQPDPEMDDPAHTYNVDRMKERPERIMSVPNFIAHADHVGDDTKEGIFGSMEKVLRDINSMVDIVGLNAHNLAGFIDAHEELTKNGERSREDLNDPDNWCLEEVPDLDLRQRDIQKALDEGKLEDVPKKLDELRQDEAEAAHLKRKAQELRKQIRLHTDPEKQAQQYAAPLPPETQMQQAELREGVKRVQTLLSQIEDGISLLRADLASLPVQGAGSGGKPDNVPTVEAVENTIRKMTAMVERKSGDIDVLEAQMRRLSPSVLKSMNSLSLRGGYEDDLVSALETSRFARTTRDGSPFATPPPRSRMRMTASGDPLGMSGMLGSSRLRTPPSASLRASTRGFDGGASFVSVNPLAMSTLSVGSNASARKKMRDVTAEEVSVHHAKFGRRKKVLDALRSSVERQNDKDPQSRVVKAN</sequence>
<feature type="region of interest" description="Disordered" evidence="4">
    <location>
        <begin position="549"/>
        <end position="1208"/>
    </location>
</feature>
<keyword evidence="3" id="KW-0539">Nucleus</keyword>
<dbReference type="SUPFAM" id="SSF117289">
    <property type="entry name" value="Nucleoporin domain"/>
    <property type="match status" value="1"/>
</dbReference>
<feature type="compositionally biased region" description="Polar residues" evidence="4">
    <location>
        <begin position="1111"/>
        <end position="1128"/>
    </location>
</feature>
<feature type="compositionally biased region" description="Polar residues" evidence="4">
    <location>
        <begin position="494"/>
        <end position="503"/>
    </location>
</feature>
<dbReference type="InterPro" id="IPR015943">
    <property type="entry name" value="WD40/YVTN_repeat-like_dom_sf"/>
</dbReference>
<comment type="caution">
    <text evidence="6">The sequence shown here is derived from an EMBL/GenBank/DDBJ whole genome shotgun (WGS) entry which is preliminary data.</text>
</comment>
<dbReference type="EMBL" id="MU003835">
    <property type="protein sequence ID" value="KAF2717840.1"/>
    <property type="molecule type" value="Genomic_DNA"/>
</dbReference>
<feature type="compositionally biased region" description="Basic and acidic residues" evidence="4">
    <location>
        <begin position="867"/>
        <end position="883"/>
    </location>
</feature>
<dbReference type="Proteomes" id="UP000799441">
    <property type="component" value="Unassembled WGS sequence"/>
</dbReference>
<comment type="subcellular location">
    <subcellularLocation>
        <location evidence="1">Nucleus</location>
    </subcellularLocation>
</comment>
<keyword evidence="7" id="KW-1185">Reference proteome</keyword>
<evidence type="ECO:0000256" key="2">
    <source>
        <dbReference type="ARBA" id="ARBA00022448"/>
    </source>
</evidence>
<evidence type="ECO:0000313" key="7">
    <source>
        <dbReference type="Proteomes" id="UP000799441"/>
    </source>
</evidence>
<feature type="compositionally biased region" description="Acidic residues" evidence="4">
    <location>
        <begin position="978"/>
        <end position="1020"/>
    </location>
</feature>
<feature type="compositionally biased region" description="Polar residues" evidence="4">
    <location>
        <begin position="852"/>
        <end position="862"/>
    </location>
</feature>
<dbReference type="Pfam" id="PF16755">
    <property type="entry name" value="Beta-prop_NUP159_NUP214"/>
    <property type="match status" value="1"/>
</dbReference>
<reference evidence="6" key="1">
    <citation type="journal article" date="2020" name="Stud. Mycol.">
        <title>101 Dothideomycetes genomes: a test case for predicting lifestyles and emergence of pathogens.</title>
        <authorList>
            <person name="Haridas S."/>
            <person name="Albert R."/>
            <person name="Binder M."/>
            <person name="Bloem J."/>
            <person name="Labutti K."/>
            <person name="Salamov A."/>
            <person name="Andreopoulos B."/>
            <person name="Baker S."/>
            <person name="Barry K."/>
            <person name="Bills G."/>
            <person name="Bluhm B."/>
            <person name="Cannon C."/>
            <person name="Castanera R."/>
            <person name="Culley D."/>
            <person name="Daum C."/>
            <person name="Ezra D."/>
            <person name="Gonzalez J."/>
            <person name="Henrissat B."/>
            <person name="Kuo A."/>
            <person name="Liang C."/>
            <person name="Lipzen A."/>
            <person name="Lutzoni F."/>
            <person name="Magnuson J."/>
            <person name="Mondo S."/>
            <person name="Nolan M."/>
            <person name="Ohm R."/>
            <person name="Pangilinan J."/>
            <person name="Park H.-J."/>
            <person name="Ramirez L."/>
            <person name="Alfaro M."/>
            <person name="Sun H."/>
            <person name="Tritt A."/>
            <person name="Yoshinaga Y."/>
            <person name="Zwiers L.-H."/>
            <person name="Turgeon B."/>
            <person name="Goodwin S."/>
            <person name="Spatafora J."/>
            <person name="Crous P."/>
            <person name="Grigoriev I."/>
        </authorList>
    </citation>
    <scope>NUCLEOTIDE SEQUENCE</scope>
    <source>
        <strain evidence="6">CBS 116435</strain>
    </source>
</reference>
<feature type="compositionally biased region" description="Basic and acidic residues" evidence="4">
    <location>
        <begin position="831"/>
        <end position="844"/>
    </location>
</feature>
<feature type="domain" description="Nucleoporin Nup159/Nup146 N-terminal" evidence="5">
    <location>
        <begin position="43"/>
        <end position="433"/>
    </location>
</feature>
<dbReference type="InterPro" id="IPR039462">
    <property type="entry name" value="Nup159/Nup146_N"/>
</dbReference>
<feature type="compositionally biased region" description="Pro residues" evidence="4">
    <location>
        <begin position="1074"/>
        <end position="1086"/>
    </location>
</feature>
<feature type="region of interest" description="Disordered" evidence="4">
    <location>
        <begin position="464"/>
        <end position="529"/>
    </location>
</feature>
<accession>A0A9P4UMD1</accession>
<evidence type="ECO:0000313" key="6">
    <source>
        <dbReference type="EMBL" id="KAF2717840.1"/>
    </source>
</evidence>
<feature type="compositionally biased region" description="Polar residues" evidence="4">
    <location>
        <begin position="617"/>
        <end position="645"/>
    </location>
</feature>
<feature type="compositionally biased region" description="Low complexity" evidence="4">
    <location>
        <begin position="660"/>
        <end position="673"/>
    </location>
</feature>
<dbReference type="GO" id="GO:0005634">
    <property type="term" value="C:nucleus"/>
    <property type="evidence" value="ECO:0007669"/>
    <property type="project" value="UniProtKB-SubCell"/>
</dbReference>
<evidence type="ECO:0000259" key="5">
    <source>
        <dbReference type="Pfam" id="PF16755"/>
    </source>
</evidence>
<organism evidence="6 7">
    <name type="scientific">Polychaeton citri CBS 116435</name>
    <dbReference type="NCBI Taxonomy" id="1314669"/>
    <lineage>
        <taxon>Eukaryota</taxon>
        <taxon>Fungi</taxon>
        <taxon>Dikarya</taxon>
        <taxon>Ascomycota</taxon>
        <taxon>Pezizomycotina</taxon>
        <taxon>Dothideomycetes</taxon>
        <taxon>Dothideomycetidae</taxon>
        <taxon>Capnodiales</taxon>
        <taxon>Capnodiaceae</taxon>
        <taxon>Polychaeton</taxon>
    </lineage>
</organism>
<gene>
    <name evidence="6" type="ORF">K431DRAFT_288183</name>
</gene>
<feature type="compositionally biased region" description="Polar residues" evidence="4">
    <location>
        <begin position="675"/>
        <end position="685"/>
    </location>
</feature>
<feature type="region of interest" description="Disordered" evidence="4">
    <location>
        <begin position="1592"/>
        <end position="1611"/>
    </location>
</feature>
<feature type="compositionally biased region" description="Gly residues" evidence="4">
    <location>
        <begin position="575"/>
        <end position="595"/>
    </location>
</feature>
<feature type="compositionally biased region" description="Low complexity" evidence="4">
    <location>
        <begin position="596"/>
        <end position="607"/>
    </location>
</feature>
<evidence type="ECO:0000256" key="1">
    <source>
        <dbReference type="ARBA" id="ARBA00004123"/>
    </source>
</evidence>
<evidence type="ECO:0000256" key="3">
    <source>
        <dbReference type="ARBA" id="ARBA00023242"/>
    </source>
</evidence>
<feature type="compositionally biased region" description="Basic and acidic residues" evidence="4">
    <location>
        <begin position="1043"/>
        <end position="1065"/>
    </location>
</feature>
<proteinExistence type="predicted"/>
<feature type="compositionally biased region" description="Basic and acidic residues" evidence="4">
    <location>
        <begin position="1594"/>
        <end position="1604"/>
    </location>
</feature>
<keyword evidence="2" id="KW-0813">Transport</keyword>